<protein>
    <submittedName>
        <fullName evidence="1">Amino acid adenylation domain-containing protein</fullName>
    </submittedName>
</protein>
<proteinExistence type="predicted"/>
<dbReference type="EMBL" id="CP150484">
    <property type="protein sequence ID" value="WYW18802.1"/>
    <property type="molecule type" value="Genomic_DNA"/>
</dbReference>
<accession>A0ACD5BHU3</accession>
<organism evidence="1 2">
    <name type="scientific">Amycolatopsis coloradensis</name>
    <dbReference type="NCBI Taxonomy" id="76021"/>
    <lineage>
        <taxon>Bacteria</taxon>
        <taxon>Bacillati</taxon>
        <taxon>Actinomycetota</taxon>
        <taxon>Actinomycetes</taxon>
        <taxon>Pseudonocardiales</taxon>
        <taxon>Pseudonocardiaceae</taxon>
        <taxon>Amycolatopsis</taxon>
    </lineage>
</organism>
<reference evidence="1" key="1">
    <citation type="submission" date="2023-10" db="EMBL/GenBank/DDBJ databases">
        <title>Whole genome sequencing of actinobacterial strain Amycolatopsis sp. (BCA-696) identifies the underlying plant growth-promoting genes.</title>
        <authorList>
            <person name="Gandham P."/>
            <person name="Vadla N."/>
            <person name="Saji A."/>
            <person name="Srinivas V."/>
            <person name="Ruperao P."/>
            <person name="Selvanayagam S."/>
            <person name="Saxena R.K."/>
            <person name="Rathore A."/>
            <person name="Gopalakrishnan S."/>
            <person name="Thakur V."/>
        </authorList>
    </citation>
    <scope>NUCLEOTIDE SEQUENCE</scope>
    <source>
        <strain evidence="1">BCA-696</strain>
    </source>
</reference>
<evidence type="ECO:0000313" key="2">
    <source>
        <dbReference type="Proteomes" id="UP001456344"/>
    </source>
</evidence>
<keyword evidence="2" id="KW-1185">Reference proteome</keyword>
<dbReference type="Proteomes" id="UP001456344">
    <property type="component" value="Chromosome"/>
</dbReference>
<gene>
    <name evidence="1" type="ORF">LCL61_24985</name>
</gene>
<sequence length="525" mass="56636">MRDAGLPVSLWGGDSNPTCLITALLRTAARQPQAIAVVDGVDRFTYAELLRWAQSLAALLDEQGVATGDPVAVTGERGAPTIAAMLATGLLGAVYVPLDPAYPELRLKYMLQDSGAKVLLHSGPDPALSDSPVPLPIPAFDSLSVADEVVVFQPPATCDPDTAFYIIYTSGSTGWPKGVAIPHGCLDNMVEWQASHSPRRDLRTAQFAPLNFDVYFQEVLGTLRGGGTVVVVPERLRRDPVGLLAWLMEHRVERMFLPYVALQMLAIVAEATPDLAGIQLIEVNTAGEQLVATKQIRAMFRRLPGARLVNHYGQSESAMVSSHILPADPDEWPALPPIGVPLPGCELLIDPEDEESPDVGELLVAGSPVSLGYTHRPELNAERFVTVAPTPHGHTRVFRTGDLVRIQDGVVQFMSRLDSDVKIRGYRVNLTEIDVHLLSRPGVEAAACVVVEASTGTRTLRAAVTASEEGPPPDWHAIFAYLSEVLPEASLPLSLTVLPYLPRTPSGKTDRDAVAALIVEDIRNR</sequence>
<evidence type="ECO:0000313" key="1">
    <source>
        <dbReference type="EMBL" id="WYW18802.1"/>
    </source>
</evidence>
<name>A0ACD5BHU3_9PSEU</name>